<proteinExistence type="predicted"/>
<dbReference type="AlphaFoldDB" id="A0A669B1F8"/>
<accession>A0A669B1F8</accession>
<dbReference type="Ensembl" id="ENSONIT00000058525.1">
    <property type="protein sequence ID" value="ENSONIP00000029541.1"/>
    <property type="gene ID" value="ENSONIG00000034750.1"/>
</dbReference>
<reference evidence="2" key="1">
    <citation type="submission" date="2025-08" db="UniProtKB">
        <authorList>
            <consortium name="Ensembl"/>
        </authorList>
    </citation>
    <scope>IDENTIFICATION</scope>
</reference>
<feature type="transmembrane region" description="Helical" evidence="1">
    <location>
        <begin position="142"/>
        <end position="160"/>
    </location>
</feature>
<sequence length="253" mass="28299">KGNLGTSLRALFVPSSTAQCSCFVRHGMNAGGIRGQLWGQPCGQPWGQLWGQPCGQPWGQLWGQPWGQPCGQLWGQPCGQPWGQLWGQLWGQPWGQPWGQRGFCTRFKAPHLSRPKPIFLLFFSASSGSSAFFFSFSFPFALLFSFFFVFAFFFFSFLPFSSAWSPTPCREELLAGVSRPELGSVPSSGGEKEENNIRTMKQSSKNNYFGFNSIKHKHLNHRPDLKECCAGETTNGSFKLTCDDCRLCLRNVV</sequence>
<dbReference type="InParanoid" id="A0A669B1F8"/>
<protein>
    <submittedName>
        <fullName evidence="2">Uncharacterized protein</fullName>
    </submittedName>
</protein>
<keyword evidence="3" id="KW-1185">Reference proteome</keyword>
<keyword evidence="1" id="KW-0472">Membrane</keyword>
<keyword evidence="1" id="KW-1133">Transmembrane helix</keyword>
<evidence type="ECO:0000256" key="1">
    <source>
        <dbReference type="SAM" id="Phobius"/>
    </source>
</evidence>
<evidence type="ECO:0000313" key="3">
    <source>
        <dbReference type="Proteomes" id="UP000005207"/>
    </source>
</evidence>
<organism evidence="2 3">
    <name type="scientific">Oreochromis niloticus</name>
    <name type="common">Nile tilapia</name>
    <name type="synonym">Tilapia nilotica</name>
    <dbReference type="NCBI Taxonomy" id="8128"/>
    <lineage>
        <taxon>Eukaryota</taxon>
        <taxon>Metazoa</taxon>
        <taxon>Chordata</taxon>
        <taxon>Craniata</taxon>
        <taxon>Vertebrata</taxon>
        <taxon>Euteleostomi</taxon>
        <taxon>Actinopterygii</taxon>
        <taxon>Neopterygii</taxon>
        <taxon>Teleostei</taxon>
        <taxon>Neoteleostei</taxon>
        <taxon>Acanthomorphata</taxon>
        <taxon>Ovalentaria</taxon>
        <taxon>Cichlomorphae</taxon>
        <taxon>Cichliformes</taxon>
        <taxon>Cichlidae</taxon>
        <taxon>African cichlids</taxon>
        <taxon>Pseudocrenilabrinae</taxon>
        <taxon>Oreochromini</taxon>
        <taxon>Oreochromis</taxon>
    </lineage>
</organism>
<keyword evidence="1" id="KW-0812">Transmembrane</keyword>
<dbReference type="GeneTree" id="ENSGT01060000252895"/>
<evidence type="ECO:0000313" key="2">
    <source>
        <dbReference type="Ensembl" id="ENSONIP00000029541.1"/>
    </source>
</evidence>
<dbReference type="Proteomes" id="UP000005207">
    <property type="component" value="Unplaced"/>
</dbReference>
<name>A0A669B1F8_ORENI</name>
<reference evidence="2" key="2">
    <citation type="submission" date="2025-09" db="UniProtKB">
        <authorList>
            <consortium name="Ensembl"/>
        </authorList>
    </citation>
    <scope>IDENTIFICATION</scope>
</reference>